<dbReference type="Pfam" id="PF00106">
    <property type="entry name" value="adh_short"/>
    <property type="match status" value="1"/>
</dbReference>
<dbReference type="PANTHER" id="PTHR45458">
    <property type="entry name" value="SHORT-CHAIN DEHYDROGENASE/REDUCTASE SDR"/>
    <property type="match status" value="1"/>
</dbReference>
<dbReference type="GO" id="GO:0016616">
    <property type="term" value="F:oxidoreductase activity, acting on the CH-OH group of donors, NAD or NADP as acceptor"/>
    <property type="evidence" value="ECO:0007669"/>
    <property type="project" value="TreeGrafter"/>
</dbReference>
<dbReference type="PRINTS" id="PR00081">
    <property type="entry name" value="GDHRDH"/>
</dbReference>
<accession>A0A2S7K0U7</accession>
<dbReference type="CDD" id="cd05325">
    <property type="entry name" value="carb_red_sniffer_like_SDR_c"/>
    <property type="match status" value="1"/>
</dbReference>
<keyword evidence="2" id="KW-1185">Reference proteome</keyword>
<gene>
    <name evidence="1" type="ORF">CW354_17405</name>
</gene>
<dbReference type="Proteomes" id="UP000239504">
    <property type="component" value="Unassembled WGS sequence"/>
</dbReference>
<name>A0A2S7K0U7_9PROT</name>
<dbReference type="SUPFAM" id="SSF51735">
    <property type="entry name" value="NAD(P)-binding Rossmann-fold domains"/>
    <property type="match status" value="1"/>
</dbReference>
<dbReference type="EMBL" id="PJCH01000015">
    <property type="protein sequence ID" value="PQA86137.1"/>
    <property type="molecule type" value="Genomic_DNA"/>
</dbReference>
<sequence>MRGFPFSRLRKRNGSSCAKWAASNEKGKPLTAILITGANRGIGLEFVKQYAGEGARVHACCRVPEKADALNAVEGDVVTHKLDVSDFGAVKALGKEIDEPLDIVVANAGAGGKDVGEFGALDYDAFLHLLAVNTLGPVATLEAFAPHLKKAKGKFAAISSILGSIANAGGFAQAYSTSKAGLNMALKAYAPVFADTGVAIAPFHPGWVKTDMGGPEAAVAVEDSVAGLRERIEKMKPGAPLRLTDYQGNEIGW</sequence>
<proteinExistence type="predicted"/>
<reference evidence="1 2" key="1">
    <citation type="submission" date="2017-12" db="EMBL/GenBank/DDBJ databases">
        <authorList>
            <person name="Hurst M.R.H."/>
        </authorList>
    </citation>
    <scope>NUCLEOTIDE SEQUENCE [LARGE SCALE GENOMIC DNA]</scope>
    <source>
        <strain evidence="1 2">SY-3-19</strain>
    </source>
</reference>
<dbReference type="InterPro" id="IPR036291">
    <property type="entry name" value="NAD(P)-bd_dom_sf"/>
</dbReference>
<dbReference type="InterPro" id="IPR052184">
    <property type="entry name" value="SDR_enzymes"/>
</dbReference>
<evidence type="ECO:0000313" key="2">
    <source>
        <dbReference type="Proteomes" id="UP000239504"/>
    </source>
</evidence>
<dbReference type="PANTHER" id="PTHR45458:SF3">
    <property type="entry name" value="CHAIN DEHYDROGENASE (ATSC), PUTATIVE-RELATED"/>
    <property type="match status" value="1"/>
</dbReference>
<dbReference type="OrthoDB" id="9785826at2"/>
<protein>
    <submittedName>
        <fullName evidence="1">Short-chain dehydrogenase</fullName>
    </submittedName>
</protein>
<evidence type="ECO:0000313" key="1">
    <source>
        <dbReference type="EMBL" id="PQA86137.1"/>
    </source>
</evidence>
<organism evidence="1 2">
    <name type="scientific">Hyphococcus luteus</name>
    <dbReference type="NCBI Taxonomy" id="2058213"/>
    <lineage>
        <taxon>Bacteria</taxon>
        <taxon>Pseudomonadati</taxon>
        <taxon>Pseudomonadota</taxon>
        <taxon>Alphaproteobacteria</taxon>
        <taxon>Parvularculales</taxon>
        <taxon>Parvularculaceae</taxon>
        <taxon>Hyphococcus</taxon>
    </lineage>
</organism>
<dbReference type="InterPro" id="IPR002347">
    <property type="entry name" value="SDR_fam"/>
</dbReference>
<comment type="caution">
    <text evidence="1">The sequence shown here is derived from an EMBL/GenBank/DDBJ whole genome shotgun (WGS) entry which is preliminary data.</text>
</comment>
<dbReference type="AlphaFoldDB" id="A0A2S7K0U7"/>
<dbReference type="Gene3D" id="3.40.50.720">
    <property type="entry name" value="NAD(P)-binding Rossmann-like Domain"/>
    <property type="match status" value="1"/>
</dbReference>